<dbReference type="PANTHER" id="PTHR11076:SF35">
    <property type="entry name" value="DNA REPAIR PROTEIN HOMOLOG YOBH"/>
    <property type="match status" value="1"/>
</dbReference>
<keyword evidence="5" id="KW-1185">Reference proteome</keyword>
<evidence type="ECO:0000259" key="3">
    <source>
        <dbReference type="PROSITE" id="PS50173"/>
    </source>
</evidence>
<accession>A0ABW3NLD0</accession>
<dbReference type="Pfam" id="PF11799">
    <property type="entry name" value="IMS_C"/>
    <property type="match status" value="1"/>
</dbReference>
<dbReference type="Pfam" id="PF00817">
    <property type="entry name" value="IMS"/>
    <property type="match status" value="1"/>
</dbReference>
<name>A0ABW3NLD0_9BACI</name>
<evidence type="ECO:0000313" key="4">
    <source>
        <dbReference type="EMBL" id="MFD1067844.1"/>
    </source>
</evidence>
<reference evidence="5" key="1">
    <citation type="journal article" date="2019" name="Int. J. Syst. Evol. Microbiol.">
        <title>The Global Catalogue of Microorganisms (GCM) 10K type strain sequencing project: providing services to taxonomists for standard genome sequencing and annotation.</title>
        <authorList>
            <consortium name="The Broad Institute Genomics Platform"/>
            <consortium name="The Broad Institute Genome Sequencing Center for Infectious Disease"/>
            <person name="Wu L."/>
            <person name="Ma J."/>
        </authorList>
    </citation>
    <scope>NUCLEOTIDE SEQUENCE [LARGE SCALE GENOMIC DNA]</scope>
    <source>
        <strain evidence="5">CCUG 56608</strain>
    </source>
</reference>
<proteinExistence type="inferred from homology"/>
<evidence type="ECO:0000256" key="1">
    <source>
        <dbReference type="ARBA" id="ARBA00010945"/>
    </source>
</evidence>
<feature type="domain" description="UmuC" evidence="3">
    <location>
        <begin position="17"/>
        <end position="208"/>
    </location>
</feature>
<dbReference type="PROSITE" id="PS50173">
    <property type="entry name" value="UMUC"/>
    <property type="match status" value="1"/>
</dbReference>
<keyword evidence="2" id="KW-0227">DNA damage</keyword>
<dbReference type="InterPro" id="IPR043502">
    <property type="entry name" value="DNA/RNA_pol_sf"/>
</dbReference>
<evidence type="ECO:0000256" key="2">
    <source>
        <dbReference type="ARBA" id="ARBA00022763"/>
    </source>
</evidence>
<dbReference type="SUPFAM" id="SSF56672">
    <property type="entry name" value="DNA/RNA polymerases"/>
    <property type="match status" value="1"/>
</dbReference>
<dbReference type="RefSeq" id="WP_379594002.1">
    <property type="nucleotide sequence ID" value="NZ_JBHTKK010000029.1"/>
</dbReference>
<dbReference type="Gene3D" id="1.10.150.20">
    <property type="entry name" value="5' to 3' exonuclease, C-terminal subdomain"/>
    <property type="match status" value="1"/>
</dbReference>
<dbReference type="PANTHER" id="PTHR11076">
    <property type="entry name" value="DNA REPAIR POLYMERASE UMUC / TRANSFERASE FAMILY MEMBER"/>
    <property type="match status" value="1"/>
</dbReference>
<gene>
    <name evidence="4" type="ORF">ACFQ19_17690</name>
</gene>
<comment type="similarity">
    <text evidence="1">Belongs to the DNA polymerase type-Y family.</text>
</comment>
<dbReference type="EMBL" id="JBHTKK010000029">
    <property type="protein sequence ID" value="MFD1067844.1"/>
    <property type="molecule type" value="Genomic_DNA"/>
</dbReference>
<dbReference type="InterPro" id="IPR001126">
    <property type="entry name" value="UmuC"/>
</dbReference>
<organism evidence="4 5">
    <name type="scientific">Oceanobacillus locisalsi</name>
    <dbReference type="NCBI Taxonomy" id="546107"/>
    <lineage>
        <taxon>Bacteria</taxon>
        <taxon>Bacillati</taxon>
        <taxon>Bacillota</taxon>
        <taxon>Bacilli</taxon>
        <taxon>Bacillales</taxon>
        <taxon>Bacillaceae</taxon>
        <taxon>Oceanobacillus</taxon>
    </lineage>
</organism>
<dbReference type="Gene3D" id="3.40.1170.60">
    <property type="match status" value="1"/>
</dbReference>
<protein>
    <submittedName>
        <fullName evidence="4">Y-family DNA polymerase</fullName>
    </submittedName>
</protein>
<dbReference type="InterPro" id="IPR050116">
    <property type="entry name" value="DNA_polymerase-Y"/>
</dbReference>
<dbReference type="InterPro" id="IPR043128">
    <property type="entry name" value="Rev_trsase/Diguanyl_cyclase"/>
</dbReference>
<dbReference type="CDD" id="cd01700">
    <property type="entry name" value="PolY_Pol_V_umuC"/>
    <property type="match status" value="1"/>
</dbReference>
<comment type="caution">
    <text evidence="4">The sequence shown here is derived from an EMBL/GenBank/DDBJ whole genome shotgun (WGS) entry which is preliminary data.</text>
</comment>
<dbReference type="Pfam" id="PF11798">
    <property type="entry name" value="IMS_HHH"/>
    <property type="match status" value="1"/>
</dbReference>
<dbReference type="Proteomes" id="UP001597041">
    <property type="component" value="Unassembled WGS sequence"/>
</dbReference>
<dbReference type="Gene3D" id="3.30.70.270">
    <property type="match status" value="1"/>
</dbReference>
<evidence type="ECO:0000313" key="5">
    <source>
        <dbReference type="Proteomes" id="UP001597041"/>
    </source>
</evidence>
<dbReference type="InterPro" id="IPR017961">
    <property type="entry name" value="DNA_pol_Y-fam_little_finger"/>
</dbReference>
<dbReference type="InterPro" id="IPR024728">
    <property type="entry name" value="PolY_HhH_motif"/>
</dbReference>
<sequence>MKNIIMMDYSKEPRRDIMCIDAKSFFASVEAAERKQHPLTSRIAVVSKPDNQGGLVLAASPLIKKEYGVKTGTRIYEIPKKANIDIVEPRMAVYLQKNMEILRIFKRYVAEEDLLVYSIDESFLDVTKSHKLFGSTHDIAKQIQQDVWKELGLVMTVGIGDNPLLAKLALDHQAKYDEQQGFIGGWRYEDVPHKLWKIEPLIDFWGIGQKTEASLNRIGIRNMYDLAQYSIGKLKERFGVIGEQLYFHAHGIDRTILSDTYRPQSTSFSRNQILNRDYVVKHDVEIVIREMTDENVARLRKHHLMTGVVKLTIGYSKEVAQSGFNHQMKIEATDSSKKLKGYLLLIFHKYYQENMPVRVVNVTFGKLQIKQSLQLNLFEPAEETIENENLDRAIDFVRRKYGYTSLLHASSLLNSGMARYRAQLLGGHRSGKEE</sequence>